<name>A0A2X7KST6_ECOLX</name>
<proteinExistence type="predicted"/>
<evidence type="ECO:0000313" key="2">
    <source>
        <dbReference type="EMBL" id="SQP89427.1"/>
    </source>
</evidence>
<dbReference type="InterPro" id="IPR027417">
    <property type="entry name" value="P-loop_NTPase"/>
</dbReference>
<evidence type="ECO:0000259" key="1">
    <source>
        <dbReference type="Pfam" id="PF04466"/>
    </source>
</evidence>
<dbReference type="PANTHER" id="PTHR39184">
    <property type="match status" value="1"/>
</dbReference>
<gene>
    <name evidence="2" type="ORF">SAMEA3752557_05217</name>
</gene>
<sequence length="476" mass="54503">MMAMESVTSMTSTLTSKPTLNPALRSFWTTRARNKVLYGGRSSSKSWDAAGIAIFLSNKYTLRFCCARQIQNKIEESVYTLLKIQIDRFGLRHRFRILNNKIINRVTGSEFVFYGLWRNIEEIKSLEGIDVLWLEEAHALTEYQWKILEPTIRKEGSECWFIFNPGLVTDFVWRNFVVDPPEGTLIRKINYDENPFLSDTMLKVIDAARRRDPDGFKHVYEGVPESDDDAAIIKLSWIEAAVDAHKTLNFEPSGRKRIGFDVADSGTDKCANVYRHGSVVFWADEWKAKEDELLKSCQRTYQSALEREADIVYDSIGVGASAGAKFSEINADRKSENAYARRVNYQRFNAGAGVHEPDDEYNGIPNKDFFANLKAQAWWLVADRFRNTFNAINNGEQYPVDELISIDSRCPLLEKLKLELTTPHRDFDRNGRVMVESKKDLAKREIPSPNVADAFIMAFAPIDTSLDIWEQLGRQA</sequence>
<dbReference type="Pfam" id="PF04466">
    <property type="entry name" value="Terminase_3"/>
    <property type="match status" value="1"/>
</dbReference>
<reference evidence="2 3" key="1">
    <citation type="submission" date="2018-06" db="EMBL/GenBank/DDBJ databases">
        <authorList>
            <consortium name="Pathogen Informatics"/>
            <person name="Doyle S."/>
        </authorList>
    </citation>
    <scope>NUCLEOTIDE SEQUENCE [LARGE SCALE GENOMIC DNA]</scope>
    <source>
        <strain evidence="2 3">VREC0535</strain>
    </source>
</reference>
<dbReference type="AlphaFoldDB" id="A0A2X7KST6"/>
<accession>A0A2X7KST6</accession>
<dbReference type="EMBL" id="UCZA01000050">
    <property type="protein sequence ID" value="SQP89427.1"/>
    <property type="molecule type" value="Genomic_DNA"/>
</dbReference>
<dbReference type="Proteomes" id="UP000250671">
    <property type="component" value="Unassembled WGS sequence"/>
</dbReference>
<dbReference type="InterPro" id="IPR006437">
    <property type="entry name" value="Phage_terminase_lsu"/>
</dbReference>
<evidence type="ECO:0000313" key="3">
    <source>
        <dbReference type="Proteomes" id="UP000250671"/>
    </source>
</evidence>
<protein>
    <submittedName>
        <fullName evidence="2">Phage terminase large subunit</fullName>
    </submittedName>
</protein>
<dbReference type="InterPro" id="IPR052380">
    <property type="entry name" value="Viral_DNA_packaging_terminase"/>
</dbReference>
<dbReference type="Gene3D" id="3.30.420.240">
    <property type="match status" value="1"/>
</dbReference>
<feature type="domain" description="Phage terminase large subunit N-terminal" evidence="1">
    <location>
        <begin position="33"/>
        <end position="222"/>
    </location>
</feature>
<dbReference type="NCBIfam" id="TIGR01547">
    <property type="entry name" value="phage_term_2"/>
    <property type="match status" value="1"/>
</dbReference>
<dbReference type="PANTHER" id="PTHR39184:SF1">
    <property type="entry name" value="PBSX PHAGE TERMINASE LARGE SUBUNIT"/>
    <property type="match status" value="1"/>
</dbReference>
<dbReference type="Gene3D" id="3.40.50.300">
    <property type="entry name" value="P-loop containing nucleotide triphosphate hydrolases"/>
    <property type="match status" value="1"/>
</dbReference>
<dbReference type="InterPro" id="IPR035412">
    <property type="entry name" value="Terminase_L_N"/>
</dbReference>
<organism evidence="2 3">
    <name type="scientific">Escherichia coli</name>
    <dbReference type="NCBI Taxonomy" id="562"/>
    <lineage>
        <taxon>Bacteria</taxon>
        <taxon>Pseudomonadati</taxon>
        <taxon>Pseudomonadota</taxon>
        <taxon>Gammaproteobacteria</taxon>
        <taxon>Enterobacterales</taxon>
        <taxon>Enterobacteriaceae</taxon>
        <taxon>Escherichia</taxon>
    </lineage>
</organism>